<evidence type="ECO:0008006" key="3">
    <source>
        <dbReference type="Google" id="ProtNLM"/>
    </source>
</evidence>
<keyword evidence="2" id="KW-1185">Reference proteome</keyword>
<evidence type="ECO:0000313" key="1">
    <source>
        <dbReference type="EMBL" id="RDB06658.1"/>
    </source>
</evidence>
<evidence type="ECO:0000313" key="2">
    <source>
        <dbReference type="Proteomes" id="UP000253141"/>
    </source>
</evidence>
<accession>A0A369IAJ7</accession>
<dbReference type="EMBL" id="QPIW01000004">
    <property type="protein sequence ID" value="RDB06658.1"/>
    <property type="molecule type" value="Genomic_DNA"/>
</dbReference>
<organism evidence="1 2">
    <name type="scientific">Runella aurantiaca</name>
    <dbReference type="NCBI Taxonomy" id="2282308"/>
    <lineage>
        <taxon>Bacteria</taxon>
        <taxon>Pseudomonadati</taxon>
        <taxon>Bacteroidota</taxon>
        <taxon>Cytophagia</taxon>
        <taxon>Cytophagales</taxon>
        <taxon>Spirosomataceae</taxon>
        <taxon>Runella</taxon>
    </lineage>
</organism>
<sequence>MIPCVCLMYFVLYDCYTFENSQRIEMKKTLLFLSLLAGSNLVFGQNPPQNNIKAGFTYILFGSGDLAGFNYYNEYNRRLNRFLTFAPSLHFGYGAKASDYLRSTKASFSVDPNVFISPMRFEKSKIRLGVGPSLRFLSDSHPSSFGLLFNGGTALPLDKDYLITPITYTRPLNYWTIGYTLLLEAELHFTRHWLVGTRASFQNYASGETALNAGLNVGYRF</sequence>
<comment type="caution">
    <text evidence="1">The sequence shown here is derived from an EMBL/GenBank/DDBJ whole genome shotgun (WGS) entry which is preliminary data.</text>
</comment>
<dbReference type="Proteomes" id="UP000253141">
    <property type="component" value="Unassembled WGS sequence"/>
</dbReference>
<protein>
    <recommendedName>
        <fullName evidence="3">Outer membrane protein beta-barrel domain-containing protein</fullName>
    </recommendedName>
</protein>
<gene>
    <name evidence="1" type="ORF">DVG78_07925</name>
</gene>
<reference evidence="1 2" key="1">
    <citation type="submission" date="2018-07" db="EMBL/GenBank/DDBJ databases">
        <title>Genome analysis of Runella aurantiaca.</title>
        <authorList>
            <person name="Yang X."/>
        </authorList>
    </citation>
    <scope>NUCLEOTIDE SEQUENCE [LARGE SCALE GENOMIC DNA]</scope>
    <source>
        <strain evidence="1 2">YX9</strain>
    </source>
</reference>
<dbReference type="AlphaFoldDB" id="A0A369IAJ7"/>
<name>A0A369IAJ7_9BACT</name>
<proteinExistence type="predicted"/>